<gene>
    <name evidence="2" type="ORF">RL72_00860</name>
</gene>
<sequence>MDGDALQGDGTGASNEQTEGRYTDVDGKPVTRRSLRGRYTRTEHAGPDREDKGAYTDAEHADRSAPPPHSVHDRPGKYTRRDQ</sequence>
<feature type="compositionally biased region" description="Basic and acidic residues" evidence="1">
    <location>
        <begin position="18"/>
        <end position="29"/>
    </location>
</feature>
<keyword evidence="3" id="KW-1185">Reference proteome</keyword>
<feature type="compositionally biased region" description="Basic and acidic residues" evidence="1">
    <location>
        <begin position="40"/>
        <end position="63"/>
    </location>
</feature>
<name>A0A0F0L296_9MICO</name>
<proteinExistence type="predicted"/>
<protein>
    <submittedName>
        <fullName evidence="2">Uncharacterized protein</fullName>
    </submittedName>
</protein>
<comment type="caution">
    <text evidence="2">The sequence shown here is derived from an EMBL/GenBank/DDBJ whole genome shotgun (WGS) entry which is preliminary data.</text>
</comment>
<dbReference type="EMBL" id="JYIT01000061">
    <property type="protein sequence ID" value="KJL26804.1"/>
    <property type="molecule type" value="Genomic_DNA"/>
</dbReference>
<reference evidence="2 3" key="1">
    <citation type="submission" date="2015-02" db="EMBL/GenBank/DDBJ databases">
        <title>Draft genome sequences of ten Microbacterium spp. with emphasis on heavy metal contaminated environments.</title>
        <authorList>
            <person name="Corretto E."/>
        </authorList>
    </citation>
    <scope>NUCLEOTIDE SEQUENCE [LARGE SCALE GENOMIC DNA]</scope>
    <source>
        <strain evidence="2 3">DSM 23848</strain>
    </source>
</reference>
<feature type="compositionally biased region" description="Basic residues" evidence="1">
    <location>
        <begin position="30"/>
        <end position="39"/>
    </location>
</feature>
<dbReference type="OrthoDB" id="60710at33882"/>
<dbReference type="RefSeq" id="WP_045249587.1">
    <property type="nucleotide sequence ID" value="NZ_FNGQ01000003.1"/>
</dbReference>
<dbReference type="AlphaFoldDB" id="A0A0F0L296"/>
<accession>A0A0F0L296</accession>
<dbReference type="Proteomes" id="UP000033448">
    <property type="component" value="Unassembled WGS sequence"/>
</dbReference>
<evidence type="ECO:0000313" key="2">
    <source>
        <dbReference type="EMBL" id="KJL26804.1"/>
    </source>
</evidence>
<dbReference type="PATRIC" id="fig|582680.7.peg.889"/>
<evidence type="ECO:0000256" key="1">
    <source>
        <dbReference type="SAM" id="MobiDB-lite"/>
    </source>
</evidence>
<organism evidence="2 3">
    <name type="scientific">Microbacterium azadirachtae</name>
    <dbReference type="NCBI Taxonomy" id="582680"/>
    <lineage>
        <taxon>Bacteria</taxon>
        <taxon>Bacillati</taxon>
        <taxon>Actinomycetota</taxon>
        <taxon>Actinomycetes</taxon>
        <taxon>Micrococcales</taxon>
        <taxon>Microbacteriaceae</taxon>
        <taxon>Microbacterium</taxon>
    </lineage>
</organism>
<feature type="compositionally biased region" description="Basic and acidic residues" evidence="1">
    <location>
        <begin position="70"/>
        <end position="83"/>
    </location>
</feature>
<evidence type="ECO:0000313" key="3">
    <source>
        <dbReference type="Proteomes" id="UP000033448"/>
    </source>
</evidence>
<feature type="region of interest" description="Disordered" evidence="1">
    <location>
        <begin position="1"/>
        <end position="83"/>
    </location>
</feature>